<evidence type="ECO:0000256" key="2">
    <source>
        <dbReference type="SAM" id="MobiDB-lite"/>
    </source>
</evidence>
<dbReference type="InterPro" id="IPR033338">
    <property type="entry name" value="Spc105/Spc7"/>
</dbReference>
<protein>
    <recommendedName>
        <fullName evidence="3">Spc7 kinetochore protein domain-containing protein</fullName>
    </recommendedName>
</protein>
<dbReference type="Pfam" id="PF18210">
    <property type="entry name" value="Knl1_RWD_C"/>
    <property type="match status" value="1"/>
</dbReference>
<feature type="coiled-coil region" evidence="1">
    <location>
        <begin position="932"/>
        <end position="1024"/>
    </location>
</feature>
<dbReference type="OrthoDB" id="5592879at2759"/>
<dbReference type="SMART" id="SM00787">
    <property type="entry name" value="Spc7"/>
    <property type="match status" value="1"/>
</dbReference>
<feature type="compositionally biased region" description="Acidic residues" evidence="2">
    <location>
        <begin position="279"/>
        <end position="290"/>
    </location>
</feature>
<feature type="compositionally biased region" description="Basic and acidic residues" evidence="2">
    <location>
        <begin position="370"/>
        <end position="379"/>
    </location>
</feature>
<comment type="caution">
    <text evidence="4">The sequence shown here is derived from an EMBL/GenBank/DDBJ whole genome shotgun (WGS) entry which is preliminary data.</text>
</comment>
<evidence type="ECO:0000313" key="4">
    <source>
        <dbReference type="EMBL" id="PAV21824.1"/>
    </source>
</evidence>
<feature type="compositionally biased region" description="Polar residues" evidence="2">
    <location>
        <begin position="1"/>
        <end position="16"/>
    </location>
</feature>
<feature type="region of interest" description="Disordered" evidence="2">
    <location>
        <begin position="255"/>
        <end position="324"/>
    </location>
</feature>
<feature type="compositionally biased region" description="Basic residues" evidence="2">
    <location>
        <begin position="294"/>
        <end position="303"/>
    </location>
</feature>
<feature type="domain" description="Spc7 kinetochore protein" evidence="3">
    <location>
        <begin position="754"/>
        <end position="1070"/>
    </location>
</feature>
<dbReference type="InterPro" id="IPR013253">
    <property type="entry name" value="Spc7_domain"/>
</dbReference>
<accession>A0A286UQM9</accession>
<keyword evidence="5" id="KW-1185">Reference proteome</keyword>
<dbReference type="PANTHER" id="PTHR28260">
    <property type="entry name" value="SPINDLE POLE BODY COMPONENT SPC105"/>
    <property type="match status" value="1"/>
</dbReference>
<reference evidence="4 5" key="1">
    <citation type="journal article" date="2017" name="Mol. Ecol.">
        <title>Comparative and population genomic landscape of Phellinus noxius: A hypervariable fungus causing root rot in trees.</title>
        <authorList>
            <person name="Chung C.L."/>
            <person name="Lee T.J."/>
            <person name="Akiba M."/>
            <person name="Lee H.H."/>
            <person name="Kuo T.H."/>
            <person name="Liu D."/>
            <person name="Ke H.M."/>
            <person name="Yokoi T."/>
            <person name="Roa M.B."/>
            <person name="Lu M.J."/>
            <person name="Chang Y.Y."/>
            <person name="Ann P.J."/>
            <person name="Tsai J.N."/>
            <person name="Chen C.Y."/>
            <person name="Tzean S.S."/>
            <person name="Ota Y."/>
            <person name="Hattori T."/>
            <person name="Sahashi N."/>
            <person name="Liou R.F."/>
            <person name="Kikuchi T."/>
            <person name="Tsai I.J."/>
        </authorList>
    </citation>
    <scope>NUCLEOTIDE SEQUENCE [LARGE SCALE GENOMIC DNA]</scope>
    <source>
        <strain evidence="4 5">FFPRI411160</strain>
    </source>
</reference>
<dbReference type="GO" id="GO:0007094">
    <property type="term" value="P:mitotic spindle assembly checkpoint signaling"/>
    <property type="evidence" value="ECO:0007669"/>
    <property type="project" value="TreeGrafter"/>
</dbReference>
<gene>
    <name evidence="4" type="ORF">PNOK_0178100</name>
</gene>
<feature type="region of interest" description="Disordered" evidence="2">
    <location>
        <begin position="112"/>
        <end position="234"/>
    </location>
</feature>
<feature type="region of interest" description="Disordered" evidence="2">
    <location>
        <begin position="419"/>
        <end position="710"/>
    </location>
</feature>
<feature type="compositionally biased region" description="Low complexity" evidence="2">
    <location>
        <begin position="59"/>
        <end position="69"/>
    </location>
</feature>
<dbReference type="Pfam" id="PF08317">
    <property type="entry name" value="Spc7"/>
    <property type="match status" value="1"/>
</dbReference>
<feature type="region of interest" description="Disordered" evidence="2">
    <location>
        <begin position="1"/>
        <end position="21"/>
    </location>
</feature>
<evidence type="ECO:0000256" key="1">
    <source>
        <dbReference type="SAM" id="Coils"/>
    </source>
</evidence>
<dbReference type="AlphaFoldDB" id="A0A286UQM9"/>
<dbReference type="STRING" id="2282107.A0A286UQM9"/>
<dbReference type="PANTHER" id="PTHR28260:SF1">
    <property type="entry name" value="SPINDLE POLE BODY COMPONENT SPC105"/>
    <property type="match status" value="1"/>
</dbReference>
<feature type="compositionally biased region" description="Polar residues" evidence="2">
    <location>
        <begin position="144"/>
        <end position="169"/>
    </location>
</feature>
<name>A0A286UQM9_9AGAM</name>
<dbReference type="InterPro" id="IPR040850">
    <property type="entry name" value="Knl1_RWD_C"/>
</dbReference>
<dbReference type="InParanoid" id="A0A286UQM9"/>
<feature type="compositionally biased region" description="Acidic residues" evidence="2">
    <location>
        <begin position="222"/>
        <end position="234"/>
    </location>
</feature>
<dbReference type="GO" id="GO:0000776">
    <property type="term" value="C:kinetochore"/>
    <property type="evidence" value="ECO:0007669"/>
    <property type="project" value="TreeGrafter"/>
</dbReference>
<feature type="compositionally biased region" description="Basic and acidic residues" evidence="2">
    <location>
        <begin position="674"/>
        <end position="685"/>
    </location>
</feature>
<feature type="region of interest" description="Disordered" evidence="2">
    <location>
        <begin position="370"/>
        <end position="405"/>
    </location>
</feature>
<organism evidence="4 5">
    <name type="scientific">Pyrrhoderma noxium</name>
    <dbReference type="NCBI Taxonomy" id="2282107"/>
    <lineage>
        <taxon>Eukaryota</taxon>
        <taxon>Fungi</taxon>
        <taxon>Dikarya</taxon>
        <taxon>Basidiomycota</taxon>
        <taxon>Agaricomycotina</taxon>
        <taxon>Agaricomycetes</taxon>
        <taxon>Hymenochaetales</taxon>
        <taxon>Hymenochaetaceae</taxon>
        <taxon>Pyrrhoderma</taxon>
    </lineage>
</organism>
<dbReference type="GO" id="GO:1990758">
    <property type="term" value="P:mitotic sister chromatid biorientation"/>
    <property type="evidence" value="ECO:0007669"/>
    <property type="project" value="TreeGrafter"/>
</dbReference>
<feature type="compositionally biased region" description="Polar residues" evidence="2">
    <location>
        <begin position="456"/>
        <end position="475"/>
    </location>
</feature>
<feature type="compositionally biased region" description="Low complexity" evidence="2">
    <location>
        <begin position="116"/>
        <end position="134"/>
    </location>
</feature>
<feature type="compositionally biased region" description="Polar residues" evidence="2">
    <location>
        <begin position="536"/>
        <end position="546"/>
    </location>
</feature>
<feature type="compositionally biased region" description="Low complexity" evidence="2">
    <location>
        <begin position="624"/>
        <end position="645"/>
    </location>
</feature>
<feature type="compositionally biased region" description="Polar residues" evidence="2">
    <location>
        <begin position="186"/>
        <end position="198"/>
    </location>
</feature>
<feature type="region of interest" description="Disordered" evidence="2">
    <location>
        <begin position="50"/>
        <end position="94"/>
    </location>
</feature>
<evidence type="ECO:0000313" key="5">
    <source>
        <dbReference type="Proteomes" id="UP000217199"/>
    </source>
</evidence>
<proteinExistence type="predicted"/>
<dbReference type="Proteomes" id="UP000217199">
    <property type="component" value="Unassembled WGS sequence"/>
</dbReference>
<evidence type="ECO:0000259" key="3">
    <source>
        <dbReference type="SMART" id="SM00787"/>
    </source>
</evidence>
<dbReference type="GO" id="GO:0034501">
    <property type="term" value="P:protein localization to kinetochore"/>
    <property type="evidence" value="ECO:0007669"/>
    <property type="project" value="TreeGrafter"/>
</dbReference>
<sequence length="1251" mass="139451">MPPSRRQSFAPMSSAESFRPGAAKKRALSFAPGEAARQLAPRKSILKNSQFTFSVPFPSQQQGSSQGQSRDASGMENQPNEYMAQISDKTSRKSFGGRRVSFAEMAFFRIFNDDNTNSTSGPSSSPSVASPVVTEQYAPPLQAPQLSNENDYPGRRQNNQPYPRLSSVTDYGERSMSIEIDDDDTQQMQLDSDFSSEPPTDPVFFSDTPNEGGVVAKYGIPSDDDDTNEDDDDGEMEVTEAIALNINRKHSISVAKQNEIARRTSFVPKRRSSVKFAGEIEEDPEEEEDEESRRSRRASKKRTSSAPKDFTIALGQPLKEPEPPSDAWLALAAMASSVAKKDGTEGGAENEEMELDNALTRLRNARASFDLRDDTREDSPLSGEPAEELSFTESSFDDSMDMGDRTLNVTNLMGRVSTLEIAGDDTESNPGSVGDDDFAQPISHGSLGETAPLNITRKSQSGSTQEAQPTTSTFGPSGVDVSEPLSTGREDEPANMDASQDKGETANEAPQQQPFRPRVFSAPTSAPPSRIPVLSPSKSGTPSRVTPSKKRPAPAFSVYVDPRTSPAKKRHIDDESSVAPLSQSQRINKPSVLTDLTSRPTDKPTESTPSVAPALRTSLGGGARRFSGFSFRRQSLASGTTQQSSEPPPPSDQQGNLLERRHPQEQLGTSLSAQRKDKDPVHDENTPIMPRPESRVTFEKLPTSESAASAEVPSVIITDDTPAEKEPMSIMDMDVDHDQPLRPRLSTVLETQSFEENDFEEDLPPISIKEFFLMTGVKFMGDLTAPRRSTIHPSQLNRRESATMIIPTMAEYVMAMNVHFPQLELYSWVAKDLQLFIDNSKRLYEEAEEEVAKLTPSLFREFSQANDEGREELLHQLKLIKANRHSAAKEKWYEWKYQWIQNLLANVDRGFSDLEKDKITLTNFIDQAEDILPALRQQHAQTLAELERERREVEEIENSETSFLEELKGTIEEQNILLNDYKTDAAESNAKLARLEEKLQELQIQKEENETAIAQAEKRIALNKTSLTTEVFKLKDELESLQIMHNWRISKIEKHYVNLVYSELFLVHVPCIKFRPLCAEISVSRLNVENPQASKKRDRFPSFSSLVVRQAQKLAQNLSASSLKKVLAVLSDYWSSCAQLRAQLKFLAIKYPISVETSPQDSLIYSLRVKVPILLRNRKSKVFVEFGFDEETIARWPIALARLTCDVKTAYGDVNADEVQTALRQRLSECNAANSHACLLDSCVEAISQFE</sequence>
<feature type="compositionally biased region" description="Polar residues" evidence="2">
    <location>
        <begin position="579"/>
        <end position="588"/>
    </location>
</feature>
<dbReference type="EMBL" id="NBII01000002">
    <property type="protein sequence ID" value="PAV21824.1"/>
    <property type="molecule type" value="Genomic_DNA"/>
</dbReference>
<keyword evidence="1" id="KW-0175">Coiled coil</keyword>